<dbReference type="Proteomes" id="UP000286045">
    <property type="component" value="Unassembled WGS sequence"/>
</dbReference>
<evidence type="ECO:0000313" key="1">
    <source>
        <dbReference type="EMBL" id="RWA11043.1"/>
    </source>
</evidence>
<evidence type="ECO:0000313" key="2">
    <source>
        <dbReference type="Proteomes" id="UP000286045"/>
    </source>
</evidence>
<organism evidence="1 2">
    <name type="scientific">Xylaria grammica</name>
    <dbReference type="NCBI Taxonomy" id="363999"/>
    <lineage>
        <taxon>Eukaryota</taxon>
        <taxon>Fungi</taxon>
        <taxon>Dikarya</taxon>
        <taxon>Ascomycota</taxon>
        <taxon>Pezizomycotina</taxon>
        <taxon>Sordariomycetes</taxon>
        <taxon>Xylariomycetidae</taxon>
        <taxon>Xylariales</taxon>
        <taxon>Xylariaceae</taxon>
        <taxon>Xylaria</taxon>
    </lineage>
</organism>
<dbReference type="EMBL" id="RYZI01000092">
    <property type="protein sequence ID" value="RWA11043.1"/>
    <property type="molecule type" value="Genomic_DNA"/>
</dbReference>
<proteinExistence type="predicted"/>
<protein>
    <submittedName>
        <fullName evidence="1">Uncharacterized protein</fullName>
    </submittedName>
</protein>
<gene>
    <name evidence="1" type="ORF">EKO27_g4051</name>
</gene>
<dbReference type="AlphaFoldDB" id="A0A439D9F9"/>
<comment type="caution">
    <text evidence="1">The sequence shown here is derived from an EMBL/GenBank/DDBJ whole genome shotgun (WGS) entry which is preliminary data.</text>
</comment>
<sequence>MSRFPDPPVGLEQASAEVGTLGGVSPSPVGASHNGMGILEIRRVVEIIENEGIACCVVGAKALRYYGVPRVSVSPQITYLFCCPVARDISLTLIAAKEDWSMCVPTNKVEYVKDLFTTAPHCEIYEDADQIVPTVRSLLHTYPRLRRKDVKFSFFIIPSWEFFMKDFGPSRFEYSSSHIPYPMLDFFAQGLLDTQHWMELEQLIDGMDLDMKWAQANIDFDRPGRIEYAEEKNGRIRNSLENFPNSSPSTLSTKPLDLRARFQRTIDNKEKRIDRFAPKGKFVTQYRKTGSQDPRLKEGRLC</sequence>
<reference evidence="1 2" key="1">
    <citation type="submission" date="2018-12" db="EMBL/GenBank/DDBJ databases">
        <title>Draft genome sequence of Xylaria grammica IHI A82.</title>
        <authorList>
            <person name="Buettner E."/>
            <person name="Kellner H."/>
        </authorList>
    </citation>
    <scope>NUCLEOTIDE SEQUENCE [LARGE SCALE GENOMIC DNA]</scope>
    <source>
        <strain evidence="1 2">IHI A82</strain>
    </source>
</reference>
<keyword evidence="2" id="KW-1185">Reference proteome</keyword>
<accession>A0A439D9F9</accession>
<name>A0A439D9F9_9PEZI</name>